<proteinExistence type="predicted"/>
<accession>A0ABU3TP26</accession>
<dbReference type="InterPro" id="IPR011122">
    <property type="entry name" value="WavE"/>
</dbReference>
<evidence type="ECO:0000313" key="1">
    <source>
        <dbReference type="EMBL" id="MDU0807570.1"/>
    </source>
</evidence>
<gene>
    <name evidence="1" type="ORF">PQG45_00820</name>
</gene>
<comment type="caution">
    <text evidence="1">The sequence shown here is derived from an EMBL/GenBank/DDBJ whole genome shotgun (WGS) entry which is preliminary data.</text>
</comment>
<dbReference type="RefSeq" id="WP_316070109.1">
    <property type="nucleotide sequence ID" value="NZ_JAVNWW010000001.1"/>
</dbReference>
<sequence>MQVKLIRFIVLLLERITAHFVSIHLRPWKFLKHVLKSDYDSYGKYQSEWCILLQGPIITKNSFTLQTILLYRYVYPNAKIILSTWKDEAKKLDKNKLNDLKVDVLLNTKPDYVGISNINLQLVSTIAGINFASDQGVKYVLKTRTDQRVCKSLDFLGHMRNLQTNFPSSNDKMDNRLIVASTNSFKSRLYGVTDMYMFGSISDMKLFWQIPTEQKSETLHEVKTDPVYFISNKQAEGYLVSHFFNSIDFSPSWSVENSHYFLSQFFCIVDKEQLDLFWLKYERFIESFSFLRKNDAKNWERFEFADWLKAYIMYRKIE</sequence>
<organism evidence="1 2">
    <name type="scientific">Aquirufa regiilacus</name>
    <dbReference type="NCBI Taxonomy" id="3024868"/>
    <lineage>
        <taxon>Bacteria</taxon>
        <taxon>Pseudomonadati</taxon>
        <taxon>Bacteroidota</taxon>
        <taxon>Cytophagia</taxon>
        <taxon>Cytophagales</taxon>
        <taxon>Flectobacillaceae</taxon>
        <taxon>Aquirufa</taxon>
    </lineage>
</organism>
<keyword evidence="2" id="KW-1185">Reference proteome</keyword>
<evidence type="ECO:0000313" key="2">
    <source>
        <dbReference type="Proteomes" id="UP001249959"/>
    </source>
</evidence>
<name>A0ABU3TP26_9BACT</name>
<dbReference type="EMBL" id="JAVNWW010000001">
    <property type="protein sequence ID" value="MDU0807570.1"/>
    <property type="molecule type" value="Genomic_DNA"/>
</dbReference>
<dbReference type="Proteomes" id="UP001249959">
    <property type="component" value="Unassembled WGS sequence"/>
</dbReference>
<reference evidence="1 2" key="1">
    <citation type="submission" date="2023-09" db="EMBL/GenBank/DDBJ databases">
        <title>Aquirufa genomes.</title>
        <authorList>
            <person name="Pitt A."/>
        </authorList>
    </citation>
    <scope>NUCLEOTIDE SEQUENCE [LARGE SCALE GENOMIC DNA]</scope>
    <source>
        <strain evidence="1 2">LEOWEIH-7C</strain>
    </source>
</reference>
<dbReference type="Pfam" id="PF07507">
    <property type="entry name" value="WavE"/>
    <property type="match status" value="1"/>
</dbReference>
<protein>
    <submittedName>
        <fullName evidence="1">WavE lipopolysaccharide synthesis family protein</fullName>
    </submittedName>
</protein>